<evidence type="ECO:0000256" key="14">
    <source>
        <dbReference type="ARBA" id="ARBA00047337"/>
    </source>
</evidence>
<organism evidence="16 17">
    <name type="scientific">Smittium simulii</name>
    <dbReference type="NCBI Taxonomy" id="133385"/>
    <lineage>
        <taxon>Eukaryota</taxon>
        <taxon>Fungi</taxon>
        <taxon>Fungi incertae sedis</taxon>
        <taxon>Zoopagomycota</taxon>
        <taxon>Kickxellomycotina</taxon>
        <taxon>Harpellomycetes</taxon>
        <taxon>Harpellales</taxon>
        <taxon>Legeriomycetaceae</taxon>
        <taxon>Smittium</taxon>
    </lineage>
</organism>
<keyword evidence="8" id="KW-0378">Hydrolase</keyword>
<dbReference type="EMBL" id="MBFR01000111">
    <property type="protein sequence ID" value="PVU93852.1"/>
    <property type="molecule type" value="Genomic_DNA"/>
</dbReference>
<dbReference type="InterPro" id="IPR003140">
    <property type="entry name" value="PLipase/COase/thioEstase"/>
</dbReference>
<dbReference type="Gene3D" id="3.40.50.1820">
    <property type="entry name" value="alpha/beta hydrolase"/>
    <property type="match status" value="1"/>
</dbReference>
<dbReference type="InterPro" id="IPR050565">
    <property type="entry name" value="LYPA1-2/EST-like"/>
</dbReference>
<dbReference type="PANTHER" id="PTHR10655">
    <property type="entry name" value="LYSOPHOSPHOLIPASE-RELATED"/>
    <property type="match status" value="1"/>
</dbReference>
<proteinExistence type="inferred from homology"/>
<sequence>MLKFVTKAAPKAHTATVVFLHGLGDSGHGWAPIADSLEKHLPHVKFIFPHAPVQPVTLNYGMEMNSWYDIYSLKDRTKQDEKGVLESVDKIKKLLNEEISSGISSDRIVLGGFSQGAAISYTTGLSFESKLAGIVALSGYIPIDKKTMELATEINKSTKIFIGHGTSDTVVDYELGVESAEELKKMSYNVEFNSYEGLDHSSCLQELSDLTRFLTSVIPETK</sequence>
<evidence type="ECO:0000313" key="16">
    <source>
        <dbReference type="EMBL" id="PVU93852.1"/>
    </source>
</evidence>
<evidence type="ECO:0000256" key="2">
    <source>
        <dbReference type="ARBA" id="ARBA00004496"/>
    </source>
</evidence>
<gene>
    <name evidence="16" type="ORF">BB561_002983</name>
</gene>
<dbReference type="Proteomes" id="UP000245383">
    <property type="component" value="Unassembled WGS sequence"/>
</dbReference>
<evidence type="ECO:0000256" key="4">
    <source>
        <dbReference type="ARBA" id="ARBA00012423"/>
    </source>
</evidence>
<keyword evidence="9" id="KW-0276">Fatty acid metabolism</keyword>
<evidence type="ECO:0000313" key="17">
    <source>
        <dbReference type="Proteomes" id="UP000245383"/>
    </source>
</evidence>
<dbReference type="EC" id="3.1.2.22" evidence="4"/>
<comment type="similarity">
    <text evidence="3">Belongs to the AB hydrolase superfamily. AB hydrolase 2 family.</text>
</comment>
<evidence type="ECO:0000256" key="8">
    <source>
        <dbReference type="ARBA" id="ARBA00022801"/>
    </source>
</evidence>
<dbReference type="Pfam" id="PF02230">
    <property type="entry name" value="Abhydrolase_2"/>
    <property type="match status" value="1"/>
</dbReference>
<comment type="function">
    <text evidence="12">Hydrolyzes fatty acids from S-acylated cysteine residues in proteins with a strong preference for palmitoylated G-alpha proteins over other acyl substrates. Mediates the deacylation of G-alpha proteins such as GPA1 in vivo, but has weak or no activity toward palmitoylated Ras proteins. Has weak lysophospholipase activity in vitro; however such activity may not exist in vivo.</text>
</comment>
<reference evidence="16 17" key="1">
    <citation type="journal article" date="2018" name="MBio">
        <title>Comparative Genomics Reveals the Core Gene Toolbox for the Fungus-Insect Symbiosis.</title>
        <authorList>
            <person name="Wang Y."/>
            <person name="Stata M."/>
            <person name="Wang W."/>
            <person name="Stajich J.E."/>
            <person name="White M.M."/>
            <person name="Moncalvo J.M."/>
        </authorList>
    </citation>
    <scope>NUCLEOTIDE SEQUENCE [LARGE SCALE GENOMIC DNA]</scope>
    <source>
        <strain evidence="16 17">SWE-8-4</strain>
    </source>
</reference>
<dbReference type="GO" id="GO:0005634">
    <property type="term" value="C:nucleus"/>
    <property type="evidence" value="ECO:0007669"/>
    <property type="project" value="UniProtKB-SubCell"/>
</dbReference>
<accession>A0A2T9YNE5</accession>
<evidence type="ECO:0000256" key="11">
    <source>
        <dbReference type="ARBA" id="ARBA00023242"/>
    </source>
</evidence>
<dbReference type="OrthoDB" id="2418081at2759"/>
<dbReference type="InterPro" id="IPR029058">
    <property type="entry name" value="AB_hydrolase_fold"/>
</dbReference>
<keyword evidence="10" id="KW-0443">Lipid metabolism</keyword>
<dbReference type="GO" id="GO:0006631">
    <property type="term" value="P:fatty acid metabolic process"/>
    <property type="evidence" value="ECO:0007669"/>
    <property type="project" value="UniProtKB-KW"/>
</dbReference>
<dbReference type="STRING" id="133385.A0A2T9YNE5"/>
<keyword evidence="11" id="KW-0539">Nucleus</keyword>
<keyword evidence="7" id="KW-0963">Cytoplasm</keyword>
<keyword evidence="17" id="KW-1185">Reference proteome</keyword>
<evidence type="ECO:0000256" key="1">
    <source>
        <dbReference type="ARBA" id="ARBA00004123"/>
    </source>
</evidence>
<dbReference type="GO" id="GO:0005737">
    <property type="term" value="C:cytoplasm"/>
    <property type="evidence" value="ECO:0007669"/>
    <property type="project" value="UniProtKB-SubCell"/>
</dbReference>
<evidence type="ECO:0000256" key="9">
    <source>
        <dbReference type="ARBA" id="ARBA00022832"/>
    </source>
</evidence>
<evidence type="ECO:0000256" key="12">
    <source>
        <dbReference type="ARBA" id="ARBA00029392"/>
    </source>
</evidence>
<dbReference type="GO" id="GO:0052689">
    <property type="term" value="F:carboxylic ester hydrolase activity"/>
    <property type="evidence" value="ECO:0007669"/>
    <property type="project" value="UniProtKB-KW"/>
</dbReference>
<evidence type="ECO:0000256" key="13">
    <source>
        <dbReference type="ARBA" id="ARBA00031195"/>
    </source>
</evidence>
<name>A0A2T9YNE5_9FUNG</name>
<evidence type="ECO:0000256" key="3">
    <source>
        <dbReference type="ARBA" id="ARBA00006499"/>
    </source>
</evidence>
<dbReference type="SUPFAM" id="SSF53474">
    <property type="entry name" value="alpha/beta-Hydrolases"/>
    <property type="match status" value="1"/>
</dbReference>
<dbReference type="AlphaFoldDB" id="A0A2T9YNE5"/>
<evidence type="ECO:0000256" key="6">
    <source>
        <dbReference type="ARBA" id="ARBA00022487"/>
    </source>
</evidence>
<dbReference type="PANTHER" id="PTHR10655:SF17">
    <property type="entry name" value="LYSOPHOSPHOLIPASE-LIKE PROTEIN 1"/>
    <property type="match status" value="1"/>
</dbReference>
<keyword evidence="6" id="KW-0719">Serine esterase</keyword>
<evidence type="ECO:0000259" key="15">
    <source>
        <dbReference type="Pfam" id="PF02230"/>
    </source>
</evidence>
<evidence type="ECO:0000256" key="7">
    <source>
        <dbReference type="ARBA" id="ARBA00022490"/>
    </source>
</evidence>
<comment type="caution">
    <text evidence="16">The sequence shown here is derived from an EMBL/GenBank/DDBJ whole genome shotgun (WGS) entry which is preliminary data.</text>
</comment>
<evidence type="ECO:0000256" key="5">
    <source>
        <dbReference type="ARBA" id="ARBA00014923"/>
    </source>
</evidence>
<comment type="catalytic activity">
    <reaction evidence="14">
        <text>S-hexadecanoyl-L-cysteinyl-[protein] + H2O = L-cysteinyl-[protein] + hexadecanoate + H(+)</text>
        <dbReference type="Rhea" id="RHEA:19233"/>
        <dbReference type="Rhea" id="RHEA-COMP:10131"/>
        <dbReference type="Rhea" id="RHEA-COMP:11032"/>
        <dbReference type="ChEBI" id="CHEBI:7896"/>
        <dbReference type="ChEBI" id="CHEBI:15377"/>
        <dbReference type="ChEBI" id="CHEBI:15378"/>
        <dbReference type="ChEBI" id="CHEBI:29950"/>
        <dbReference type="ChEBI" id="CHEBI:74151"/>
        <dbReference type="EC" id="3.1.2.22"/>
    </reaction>
</comment>
<protein>
    <recommendedName>
        <fullName evidence="5">Acyl-protein thioesterase 1</fullName>
        <ecNumber evidence="4">3.1.2.22</ecNumber>
    </recommendedName>
    <alternativeName>
        <fullName evidence="13">Palmitoyl-protein hydrolase</fullName>
    </alternativeName>
</protein>
<feature type="domain" description="Phospholipase/carboxylesterase/thioesterase" evidence="15">
    <location>
        <begin position="6"/>
        <end position="217"/>
    </location>
</feature>
<evidence type="ECO:0000256" key="10">
    <source>
        <dbReference type="ARBA" id="ARBA00023098"/>
    </source>
</evidence>
<dbReference type="GO" id="GO:0008474">
    <property type="term" value="F:palmitoyl-(protein) hydrolase activity"/>
    <property type="evidence" value="ECO:0007669"/>
    <property type="project" value="UniProtKB-EC"/>
</dbReference>
<dbReference type="FunFam" id="3.40.50.1820:FF:000276">
    <property type="entry name" value="Acyl-protein thioesterase 1"/>
    <property type="match status" value="1"/>
</dbReference>
<comment type="subcellular location">
    <subcellularLocation>
        <location evidence="2">Cytoplasm</location>
    </subcellularLocation>
    <subcellularLocation>
        <location evidence="1">Nucleus</location>
    </subcellularLocation>
</comment>